<reference evidence="1 2" key="1">
    <citation type="submission" date="2019-03" db="EMBL/GenBank/DDBJ databases">
        <title>Genomic Encyclopedia of Type Strains, Phase IV (KMG-IV): sequencing the most valuable type-strain genomes for metagenomic binning, comparative biology and taxonomic classification.</title>
        <authorList>
            <person name="Goeker M."/>
        </authorList>
    </citation>
    <scope>NUCLEOTIDE SEQUENCE [LARGE SCALE GENOMIC DNA]</scope>
    <source>
        <strain evidence="1 2">DSM 29489</strain>
    </source>
</reference>
<evidence type="ECO:0000313" key="1">
    <source>
        <dbReference type="EMBL" id="TCS77278.1"/>
    </source>
</evidence>
<dbReference type="AlphaFoldDB" id="A0A4R3K3J1"/>
<proteinExistence type="predicted"/>
<organism evidence="1 2">
    <name type="scientific">Muricomes intestini</name>
    <dbReference type="NCBI Taxonomy" id="1796634"/>
    <lineage>
        <taxon>Bacteria</taxon>
        <taxon>Bacillati</taxon>
        <taxon>Bacillota</taxon>
        <taxon>Clostridia</taxon>
        <taxon>Lachnospirales</taxon>
        <taxon>Lachnospiraceae</taxon>
        <taxon>Muricomes</taxon>
    </lineage>
</organism>
<name>A0A4R3K3J1_9FIRM</name>
<gene>
    <name evidence="1" type="ORF">EDD59_1185</name>
</gene>
<evidence type="ECO:0000313" key="2">
    <source>
        <dbReference type="Proteomes" id="UP000295726"/>
    </source>
</evidence>
<accession>A0A4R3K3J1</accession>
<dbReference type="OrthoDB" id="1937484at2"/>
<dbReference type="Proteomes" id="UP000295726">
    <property type="component" value="Unassembled WGS sequence"/>
</dbReference>
<dbReference type="RefSeq" id="WP_132382250.1">
    <property type="nucleotide sequence ID" value="NZ_DAIQXH010000130.1"/>
</dbReference>
<comment type="caution">
    <text evidence="1">The sequence shown here is derived from an EMBL/GenBank/DDBJ whole genome shotgun (WGS) entry which is preliminary data.</text>
</comment>
<protein>
    <submittedName>
        <fullName evidence="1">Uncharacterized protein</fullName>
    </submittedName>
</protein>
<keyword evidence="2" id="KW-1185">Reference proteome</keyword>
<sequence>MITESYSISFLGLDPEHYTAESISNIWDIAAKKIYEETGIYISGGIHDRYLVDEDDEGPNGSIVFMVESTRIPLGTITKEDYWNAYKLVVEEARQRLGNPRMNLTVEEIDITYFDKI</sequence>
<dbReference type="EMBL" id="SLZZ01000018">
    <property type="protein sequence ID" value="TCS77278.1"/>
    <property type="molecule type" value="Genomic_DNA"/>
</dbReference>